<evidence type="ECO:0000256" key="6">
    <source>
        <dbReference type="SAM" id="MobiDB-lite"/>
    </source>
</evidence>
<feature type="region of interest" description="Disordered" evidence="6">
    <location>
        <begin position="171"/>
        <end position="228"/>
    </location>
</feature>
<reference evidence="8 9" key="1">
    <citation type="submission" date="2024-12" db="EMBL/GenBank/DDBJ databases">
        <title>The unique morphological basis and parallel evolutionary history of personate flowers in Penstemon.</title>
        <authorList>
            <person name="Depatie T.H."/>
            <person name="Wessinger C.A."/>
        </authorList>
    </citation>
    <scope>NUCLEOTIDE SEQUENCE [LARGE SCALE GENOMIC DNA]</scope>
    <source>
        <strain evidence="8">WTNN_2</strain>
        <tissue evidence="8">Leaf</tissue>
    </source>
</reference>
<evidence type="ECO:0000256" key="3">
    <source>
        <dbReference type="ARBA" id="ARBA00022490"/>
    </source>
</evidence>
<dbReference type="EMBL" id="JBJXBP010000005">
    <property type="protein sequence ID" value="KAL3829532.1"/>
    <property type="molecule type" value="Genomic_DNA"/>
</dbReference>
<feature type="compositionally biased region" description="Basic and acidic residues" evidence="6">
    <location>
        <begin position="462"/>
        <end position="471"/>
    </location>
</feature>
<dbReference type="Proteomes" id="UP001634393">
    <property type="component" value="Unassembled WGS sequence"/>
</dbReference>
<protein>
    <recommendedName>
        <fullName evidence="7">TPX2 C-terminal domain-containing protein</fullName>
    </recommendedName>
</protein>
<accession>A0ABD3SY13</accession>
<feature type="region of interest" description="Disordered" evidence="6">
    <location>
        <begin position="392"/>
        <end position="477"/>
    </location>
</feature>
<dbReference type="PANTHER" id="PTHR47067:SF7">
    <property type="entry name" value="TPX2 (TARGETING PROTEIN FOR XKLP2) PROTEIN FAMILY"/>
    <property type="match status" value="1"/>
</dbReference>
<feature type="compositionally biased region" description="Polar residues" evidence="6">
    <location>
        <begin position="202"/>
        <end position="217"/>
    </location>
</feature>
<evidence type="ECO:0000259" key="7">
    <source>
        <dbReference type="Pfam" id="PF06886"/>
    </source>
</evidence>
<dbReference type="AlphaFoldDB" id="A0ABD3SY13"/>
<evidence type="ECO:0000313" key="9">
    <source>
        <dbReference type="Proteomes" id="UP001634393"/>
    </source>
</evidence>
<comment type="caution">
    <text evidence="8">The sequence shown here is derived from an EMBL/GenBank/DDBJ whole genome shotgun (WGS) entry which is preliminary data.</text>
</comment>
<evidence type="ECO:0000256" key="2">
    <source>
        <dbReference type="ARBA" id="ARBA00005885"/>
    </source>
</evidence>
<dbReference type="Pfam" id="PF06886">
    <property type="entry name" value="TPX2"/>
    <property type="match status" value="1"/>
</dbReference>
<feature type="compositionally biased region" description="Basic and acidic residues" evidence="6">
    <location>
        <begin position="218"/>
        <end position="228"/>
    </location>
</feature>
<keyword evidence="4" id="KW-0493">Microtubule</keyword>
<feature type="compositionally biased region" description="Polar residues" evidence="6">
    <location>
        <begin position="397"/>
        <end position="425"/>
    </location>
</feature>
<evidence type="ECO:0000313" key="8">
    <source>
        <dbReference type="EMBL" id="KAL3829532.1"/>
    </source>
</evidence>
<gene>
    <name evidence="8" type="ORF">ACJIZ3_018334</name>
</gene>
<keyword evidence="9" id="KW-1185">Reference proteome</keyword>
<evidence type="ECO:0000256" key="1">
    <source>
        <dbReference type="ARBA" id="ARBA00004245"/>
    </source>
</evidence>
<sequence length="477" mass="53360">MADSACLMQGFSLPNQYKQENPVHVLGESVSFGRFTTESLSWEKWSTFSHKKYVEEAERYAQPGSVAQKKAFFEAHYKKIAAQKAAALLEQENEPKTETENNYDNNNTDDQQRVVLSSPLNIESKIEEVEIANEDENAVIIVENQGRVSVSEGSGTPQMERPLLKSTVCNEENPSVTSKKRSSLSSLKSSIQRKTWRVPSTPAKQVTTQFKKQNNESTTRKSNVDSMDKKSLRSLINSISTKEITYAAKKPKDYATPLRTPQMAAAKGVAKYTGATPLTEKRMKTPIDPSVCGSKTTGPKWHMLSSACSKSLTACRNKLQSESPATLSTPFILRTEERAAKRKQKLEDKFNANEGQKMQLQRTLKEKAGNEFRKLSRSFCFKARPLPDFYKERETTKVQTKKTPAAQPQTAVLGRTISNKKQVTVLTPPPPPPPKALTKNGASKTLSKNNVSKPSKSFTTKLPERIRHENRSPNIQQ</sequence>
<dbReference type="GO" id="GO:0005874">
    <property type="term" value="C:microtubule"/>
    <property type="evidence" value="ECO:0007669"/>
    <property type="project" value="UniProtKB-KW"/>
</dbReference>
<name>A0ABD3SY13_9LAMI</name>
<dbReference type="InterPro" id="IPR044216">
    <property type="entry name" value="WDL7"/>
</dbReference>
<evidence type="ECO:0000256" key="5">
    <source>
        <dbReference type="ARBA" id="ARBA00023212"/>
    </source>
</evidence>
<organism evidence="8 9">
    <name type="scientific">Penstemon smallii</name>
    <dbReference type="NCBI Taxonomy" id="265156"/>
    <lineage>
        <taxon>Eukaryota</taxon>
        <taxon>Viridiplantae</taxon>
        <taxon>Streptophyta</taxon>
        <taxon>Embryophyta</taxon>
        <taxon>Tracheophyta</taxon>
        <taxon>Spermatophyta</taxon>
        <taxon>Magnoliopsida</taxon>
        <taxon>eudicotyledons</taxon>
        <taxon>Gunneridae</taxon>
        <taxon>Pentapetalae</taxon>
        <taxon>asterids</taxon>
        <taxon>lamiids</taxon>
        <taxon>Lamiales</taxon>
        <taxon>Plantaginaceae</taxon>
        <taxon>Cheloneae</taxon>
        <taxon>Penstemon</taxon>
    </lineage>
</organism>
<dbReference type="PANTHER" id="PTHR47067">
    <property type="entry name" value="TPX2 (TARGETING PROTEIN FOR XKLP2) PROTEIN FAMILY-RELATED"/>
    <property type="match status" value="1"/>
</dbReference>
<keyword evidence="3" id="KW-0963">Cytoplasm</keyword>
<comment type="similarity">
    <text evidence="2">Belongs to the TPX2 family.</text>
</comment>
<evidence type="ECO:0000256" key="4">
    <source>
        <dbReference type="ARBA" id="ARBA00022701"/>
    </source>
</evidence>
<proteinExistence type="inferred from homology"/>
<feature type="domain" description="TPX2 C-terminal" evidence="7">
    <location>
        <begin position="331"/>
        <end position="398"/>
    </location>
</feature>
<keyword evidence="5" id="KW-0206">Cytoskeleton</keyword>
<feature type="compositionally biased region" description="Polar residues" evidence="6">
    <location>
        <begin position="440"/>
        <end position="460"/>
    </location>
</feature>
<comment type="subcellular location">
    <subcellularLocation>
        <location evidence="1">Cytoplasm</location>
        <location evidence="1">Cytoskeleton</location>
    </subcellularLocation>
</comment>
<dbReference type="InterPro" id="IPR027329">
    <property type="entry name" value="TPX2_C"/>
</dbReference>